<sequence length="463" mass="51182">MLSYHADFVMADPAQLRKCEELLGKLPEKPPARVRNPVWVFLKGIEGFDTKRASECLVKLLDKHYDTIGVLKLATKRDLVEDAGVLPGDALRIVAAAKHYVAPQNSDHSAGFGVSEPAPQNDASKPGGVVVPSKAHHVQSVEHHQHAYRTPALREKTVILTPSVTSQANTHAFFPQVMQEKKVTTVAQKSWKSEEQVDVNRAAPVWQEVGTHLKEVKVVNQVAVPKVEAVKESKVVKQTAPNHINDILDVKDSKVPEQTFPIPDGITYPHTCRICNVQCVSEINGRMHYNGRTHKAKFAEVLEVVKKTHQPPQALKAVKETKKPAETQQVVLEAKQPTQAPKAAKESKKLAQTQEVVLEEQPTPSIPVVPLHACGVCNVHCTSEVDIRSHFNGRKHTQNMEIAADSNDNRPTAFLHCSVCNINSTCKRNLVMHFNGKKHAQNMKKVDSDSGDSSYYSNSESDC</sequence>
<dbReference type="Proteomes" id="UP000822688">
    <property type="component" value="Chromosome 1"/>
</dbReference>
<feature type="domain" description="C2H2-type" evidence="2">
    <location>
        <begin position="270"/>
        <end position="294"/>
    </location>
</feature>
<feature type="domain" description="U1-type" evidence="3">
    <location>
        <begin position="369"/>
        <end position="403"/>
    </location>
</feature>
<organism evidence="4 5">
    <name type="scientific">Ceratodon purpureus</name>
    <name type="common">Fire moss</name>
    <name type="synonym">Dicranum purpureum</name>
    <dbReference type="NCBI Taxonomy" id="3225"/>
    <lineage>
        <taxon>Eukaryota</taxon>
        <taxon>Viridiplantae</taxon>
        <taxon>Streptophyta</taxon>
        <taxon>Embryophyta</taxon>
        <taxon>Bryophyta</taxon>
        <taxon>Bryophytina</taxon>
        <taxon>Bryopsida</taxon>
        <taxon>Dicranidae</taxon>
        <taxon>Pseudoditrichales</taxon>
        <taxon>Ditrichaceae</taxon>
        <taxon>Ceratodon</taxon>
    </lineage>
</organism>
<keyword evidence="5" id="KW-1185">Reference proteome</keyword>
<feature type="region of interest" description="Disordered" evidence="1">
    <location>
        <begin position="440"/>
        <end position="463"/>
    </location>
</feature>
<dbReference type="EMBL" id="CM026421">
    <property type="protein sequence ID" value="KAG0592691.1"/>
    <property type="molecule type" value="Genomic_DNA"/>
</dbReference>
<feature type="domain" description="C2H2-type" evidence="2">
    <location>
        <begin position="415"/>
        <end position="439"/>
    </location>
</feature>
<name>A0A8T0JDB1_CERPU</name>
<dbReference type="SUPFAM" id="SSF57667">
    <property type="entry name" value="beta-beta-alpha zinc fingers"/>
    <property type="match status" value="3"/>
</dbReference>
<dbReference type="InterPro" id="IPR036236">
    <property type="entry name" value="Znf_C2H2_sf"/>
</dbReference>
<protein>
    <recommendedName>
        <fullName evidence="6">C2H2-type domain-containing protein</fullName>
    </recommendedName>
</protein>
<feature type="domain" description="U1-type" evidence="3">
    <location>
        <begin position="267"/>
        <end position="301"/>
    </location>
</feature>
<feature type="region of interest" description="Disordered" evidence="1">
    <location>
        <begin position="106"/>
        <end position="128"/>
    </location>
</feature>
<evidence type="ECO:0008006" key="6">
    <source>
        <dbReference type="Google" id="ProtNLM"/>
    </source>
</evidence>
<feature type="domain" description="C2H2-type" evidence="2">
    <location>
        <begin position="372"/>
        <end position="396"/>
    </location>
</feature>
<accession>A0A8T0JDB1</accession>
<evidence type="ECO:0000259" key="3">
    <source>
        <dbReference type="SMART" id="SM00451"/>
    </source>
</evidence>
<dbReference type="PANTHER" id="PTHR47487:SF8">
    <property type="entry name" value="OS08G0270900 PROTEIN"/>
    <property type="match status" value="1"/>
</dbReference>
<dbReference type="AlphaFoldDB" id="A0A8T0JDB1"/>
<dbReference type="SMART" id="SM00451">
    <property type="entry name" value="ZnF_U1"/>
    <property type="match status" value="3"/>
</dbReference>
<proteinExistence type="predicted"/>
<comment type="caution">
    <text evidence="4">The sequence shown here is derived from an EMBL/GenBank/DDBJ whole genome shotgun (WGS) entry which is preliminary data.</text>
</comment>
<evidence type="ECO:0000313" key="5">
    <source>
        <dbReference type="Proteomes" id="UP000822688"/>
    </source>
</evidence>
<feature type="compositionally biased region" description="Low complexity" evidence="1">
    <location>
        <begin position="451"/>
        <end position="463"/>
    </location>
</feature>
<dbReference type="SMART" id="SM00355">
    <property type="entry name" value="ZnF_C2H2"/>
    <property type="match status" value="3"/>
</dbReference>
<dbReference type="GO" id="GO:0008270">
    <property type="term" value="F:zinc ion binding"/>
    <property type="evidence" value="ECO:0007669"/>
    <property type="project" value="InterPro"/>
</dbReference>
<evidence type="ECO:0000256" key="1">
    <source>
        <dbReference type="SAM" id="MobiDB-lite"/>
    </source>
</evidence>
<evidence type="ECO:0000259" key="2">
    <source>
        <dbReference type="SMART" id="SM00355"/>
    </source>
</evidence>
<dbReference type="GO" id="GO:0003676">
    <property type="term" value="F:nucleic acid binding"/>
    <property type="evidence" value="ECO:0007669"/>
    <property type="project" value="InterPro"/>
</dbReference>
<evidence type="ECO:0000313" key="4">
    <source>
        <dbReference type="EMBL" id="KAG0592691.1"/>
    </source>
</evidence>
<dbReference type="InterPro" id="IPR013087">
    <property type="entry name" value="Znf_C2H2_type"/>
</dbReference>
<dbReference type="PANTHER" id="PTHR47487">
    <property type="entry name" value="OS06G0651300 PROTEIN-RELATED"/>
    <property type="match status" value="1"/>
</dbReference>
<gene>
    <name evidence="4" type="ORF">KC19_1G273300</name>
</gene>
<dbReference type="Pfam" id="PF12874">
    <property type="entry name" value="zf-met"/>
    <property type="match status" value="3"/>
</dbReference>
<dbReference type="Gene3D" id="3.30.160.60">
    <property type="entry name" value="Classic Zinc Finger"/>
    <property type="match status" value="3"/>
</dbReference>
<feature type="domain" description="U1-type" evidence="3">
    <location>
        <begin position="412"/>
        <end position="446"/>
    </location>
</feature>
<dbReference type="InterPro" id="IPR003604">
    <property type="entry name" value="Matrin/U1-like-C_Znf_C2H2"/>
</dbReference>
<reference evidence="4" key="1">
    <citation type="submission" date="2020-06" db="EMBL/GenBank/DDBJ databases">
        <title>WGS assembly of Ceratodon purpureus strain R40.</title>
        <authorList>
            <person name="Carey S.B."/>
            <person name="Jenkins J."/>
            <person name="Shu S."/>
            <person name="Lovell J.T."/>
            <person name="Sreedasyam A."/>
            <person name="Maumus F."/>
            <person name="Tiley G.P."/>
            <person name="Fernandez-Pozo N."/>
            <person name="Barry K."/>
            <person name="Chen C."/>
            <person name="Wang M."/>
            <person name="Lipzen A."/>
            <person name="Daum C."/>
            <person name="Saski C.A."/>
            <person name="Payton A.C."/>
            <person name="Mcbreen J.C."/>
            <person name="Conrad R.E."/>
            <person name="Kollar L.M."/>
            <person name="Olsson S."/>
            <person name="Huttunen S."/>
            <person name="Landis J.B."/>
            <person name="Wickett N.J."/>
            <person name="Johnson M.G."/>
            <person name="Rensing S.A."/>
            <person name="Grimwood J."/>
            <person name="Schmutz J."/>
            <person name="Mcdaniel S.F."/>
        </authorList>
    </citation>
    <scope>NUCLEOTIDE SEQUENCE</scope>
    <source>
        <strain evidence="4">R40</strain>
    </source>
</reference>